<name>A0A401FVA0_9BACT</name>
<dbReference type="EC" id="3.5.1.44" evidence="3"/>
<keyword evidence="5" id="KW-1185">Reference proteome</keyword>
<organism evidence="4 5">
    <name type="scientific">Desulfonema ishimotonii</name>
    <dbReference type="NCBI Taxonomy" id="45657"/>
    <lineage>
        <taxon>Bacteria</taxon>
        <taxon>Pseudomonadati</taxon>
        <taxon>Thermodesulfobacteriota</taxon>
        <taxon>Desulfobacteria</taxon>
        <taxon>Desulfobacterales</taxon>
        <taxon>Desulfococcaceae</taxon>
        <taxon>Desulfonema</taxon>
    </lineage>
</organism>
<dbReference type="Pfam" id="PF03975">
    <property type="entry name" value="CheD"/>
    <property type="match status" value="1"/>
</dbReference>
<dbReference type="InterPro" id="IPR038592">
    <property type="entry name" value="CheD-like_sf"/>
</dbReference>
<reference evidence="5" key="1">
    <citation type="submission" date="2017-11" db="EMBL/GenBank/DDBJ databases">
        <authorList>
            <person name="Watanabe M."/>
            <person name="Kojima H."/>
        </authorList>
    </citation>
    <scope>NUCLEOTIDE SEQUENCE [LARGE SCALE GENOMIC DNA]</scope>
    <source>
        <strain evidence="5">Tokyo 01</strain>
    </source>
</reference>
<comment type="similarity">
    <text evidence="3">Belongs to the CheD family.</text>
</comment>
<evidence type="ECO:0000256" key="1">
    <source>
        <dbReference type="ARBA" id="ARBA00022500"/>
    </source>
</evidence>
<dbReference type="PANTHER" id="PTHR35147">
    <property type="entry name" value="CHEMORECEPTOR GLUTAMINE DEAMIDASE CHED-RELATED"/>
    <property type="match status" value="1"/>
</dbReference>
<dbReference type="GO" id="GO:0006935">
    <property type="term" value="P:chemotaxis"/>
    <property type="evidence" value="ECO:0007669"/>
    <property type="project" value="UniProtKB-UniRule"/>
</dbReference>
<comment type="catalytic activity">
    <reaction evidence="3">
        <text>L-glutaminyl-[protein] + H2O = L-glutamyl-[protein] + NH4(+)</text>
        <dbReference type="Rhea" id="RHEA:16441"/>
        <dbReference type="Rhea" id="RHEA-COMP:10207"/>
        <dbReference type="Rhea" id="RHEA-COMP:10208"/>
        <dbReference type="ChEBI" id="CHEBI:15377"/>
        <dbReference type="ChEBI" id="CHEBI:28938"/>
        <dbReference type="ChEBI" id="CHEBI:29973"/>
        <dbReference type="ChEBI" id="CHEBI:30011"/>
        <dbReference type="EC" id="3.5.1.44"/>
    </reaction>
</comment>
<reference evidence="5" key="2">
    <citation type="submission" date="2019-01" db="EMBL/GenBank/DDBJ databases">
        <title>Genome sequence of Desulfonema ishimotonii strain Tokyo 01.</title>
        <authorList>
            <person name="Fukui M."/>
        </authorList>
    </citation>
    <scope>NUCLEOTIDE SEQUENCE [LARGE SCALE GENOMIC DNA]</scope>
    <source>
        <strain evidence="5">Tokyo 01</strain>
    </source>
</reference>
<accession>A0A401FVA0</accession>
<comment type="caution">
    <text evidence="4">The sequence shown here is derived from an EMBL/GenBank/DDBJ whole genome shotgun (WGS) entry which is preliminary data.</text>
</comment>
<dbReference type="HAMAP" id="MF_01440">
    <property type="entry name" value="CheD"/>
    <property type="match status" value="1"/>
</dbReference>
<dbReference type="RefSeq" id="WP_124328248.1">
    <property type="nucleotide sequence ID" value="NZ_BEXT01000001.1"/>
</dbReference>
<evidence type="ECO:0000256" key="3">
    <source>
        <dbReference type="HAMAP-Rule" id="MF_01440"/>
    </source>
</evidence>
<gene>
    <name evidence="3" type="primary">cheD</name>
    <name evidence="4" type="ORF">DENIS_1856</name>
</gene>
<dbReference type="PANTHER" id="PTHR35147:SF1">
    <property type="entry name" value="CHEMORECEPTOR GLUTAMINE DEAMIDASE CHED-RELATED"/>
    <property type="match status" value="1"/>
</dbReference>
<proteinExistence type="inferred from homology"/>
<dbReference type="InterPro" id="IPR005659">
    <property type="entry name" value="Chemorcpt_Glu_NH3ase_CheD"/>
</dbReference>
<dbReference type="OrthoDB" id="9807202at2"/>
<keyword evidence="1 3" id="KW-0145">Chemotaxis</keyword>
<protein>
    <recommendedName>
        <fullName evidence="3">Probable chemoreceptor glutamine deamidase CheD</fullName>
        <ecNumber evidence="3">3.5.1.44</ecNumber>
    </recommendedName>
</protein>
<dbReference type="CDD" id="cd16352">
    <property type="entry name" value="CheD"/>
    <property type="match status" value="1"/>
</dbReference>
<dbReference type="Gene3D" id="3.30.1330.200">
    <property type="match status" value="1"/>
</dbReference>
<dbReference type="InterPro" id="IPR011324">
    <property type="entry name" value="Cytotoxic_necrot_fac-like_cat"/>
</dbReference>
<dbReference type="SUPFAM" id="SSF64438">
    <property type="entry name" value="CNF1/YfiH-like putative cysteine hydrolases"/>
    <property type="match status" value="1"/>
</dbReference>
<evidence type="ECO:0000313" key="4">
    <source>
        <dbReference type="EMBL" id="GBC60896.1"/>
    </source>
</evidence>
<dbReference type="Proteomes" id="UP000288096">
    <property type="component" value="Unassembled WGS sequence"/>
</dbReference>
<dbReference type="AlphaFoldDB" id="A0A401FVA0"/>
<dbReference type="GO" id="GO:0050568">
    <property type="term" value="F:protein-glutamine glutaminase activity"/>
    <property type="evidence" value="ECO:0007669"/>
    <property type="project" value="UniProtKB-UniRule"/>
</dbReference>
<comment type="function">
    <text evidence="3">Probably deamidates glutamine residues to glutamate on methyl-accepting chemotaxis receptors (MCPs), playing an important role in chemotaxis.</text>
</comment>
<evidence type="ECO:0000313" key="5">
    <source>
        <dbReference type="Proteomes" id="UP000288096"/>
    </source>
</evidence>
<keyword evidence="2 3" id="KW-0378">Hydrolase</keyword>
<evidence type="ECO:0000256" key="2">
    <source>
        <dbReference type="ARBA" id="ARBA00022801"/>
    </source>
</evidence>
<dbReference type="EMBL" id="BEXT01000001">
    <property type="protein sequence ID" value="GBC60896.1"/>
    <property type="molecule type" value="Genomic_DNA"/>
</dbReference>
<sequence>MNQPDARLPMIFLRPSELFIRRDNARQPLKVTTVLGSCVSLTLFNARLGMAAICHALLPRCGPDRSDCQGSFRYVQSVIPLMFSDFQRRGGRPGETEVKLFGGSDMFGRNSGAGGIPSVGSQNVEMAVEMIGASRFHLKTADVRGRYGRKISFYPHTGDVWVKPLGGRGRGEQADIWKKS</sequence>